<comment type="subcellular location">
    <subcellularLocation>
        <location evidence="1">Mitochondrion inner membrane</location>
        <topology evidence="1">Single-pass membrane protein</topology>
    </subcellularLocation>
</comment>
<dbReference type="WBParaSite" id="SBAD_0001212701-mRNA-1">
    <property type="protein sequence ID" value="SBAD_0001212701-mRNA-1"/>
    <property type="gene ID" value="SBAD_0001212701"/>
</dbReference>
<comment type="subunit">
    <text evidence="1">Component of the TIM23 complex.</text>
</comment>
<evidence type="ECO:0000259" key="2">
    <source>
        <dbReference type="PROSITE" id="PS50969"/>
    </source>
</evidence>
<accession>A0A183J788</accession>
<dbReference type="Pfam" id="PF03031">
    <property type="entry name" value="NIF"/>
    <property type="match status" value="1"/>
</dbReference>
<dbReference type="EMBL" id="UZAM01016271">
    <property type="protein sequence ID" value="VDP42531.1"/>
    <property type="molecule type" value="Genomic_DNA"/>
</dbReference>
<keyword evidence="1" id="KW-0496">Mitochondrion</keyword>
<reference evidence="3 4" key="2">
    <citation type="submission" date="2018-11" db="EMBL/GenBank/DDBJ databases">
        <authorList>
            <consortium name="Pathogen Informatics"/>
        </authorList>
    </citation>
    <scope>NUCLEOTIDE SEQUENCE [LARGE SCALE GENOMIC DNA]</scope>
</reference>
<dbReference type="InterPro" id="IPR050365">
    <property type="entry name" value="TIM50"/>
</dbReference>
<evidence type="ECO:0000256" key="1">
    <source>
        <dbReference type="RuleBase" id="RU365079"/>
    </source>
</evidence>
<dbReference type="Gene3D" id="3.40.50.1000">
    <property type="entry name" value="HAD superfamily/HAD-like"/>
    <property type="match status" value="1"/>
</dbReference>
<gene>
    <name evidence="3" type="ORF">SBAD_LOCUS11736</name>
</gene>
<dbReference type="InterPro" id="IPR036412">
    <property type="entry name" value="HAD-like_sf"/>
</dbReference>
<feature type="domain" description="FCP1 homology" evidence="2">
    <location>
        <begin position="1"/>
        <end position="57"/>
    </location>
</feature>
<dbReference type="AlphaFoldDB" id="A0A183J788"/>
<keyword evidence="1" id="KW-0811">Translocation</keyword>
<keyword evidence="1" id="KW-0653">Protein transport</keyword>
<protein>
    <recommendedName>
        <fullName evidence="1">Mitochondrial import inner membrane translocase subunit TIM50</fullName>
    </recommendedName>
</protein>
<keyword evidence="4" id="KW-1185">Reference proteome</keyword>
<comment type="similarity">
    <text evidence="1">Belongs to the TIM50 family.</text>
</comment>
<reference evidence="5" key="1">
    <citation type="submission" date="2016-06" db="UniProtKB">
        <authorList>
            <consortium name="WormBaseParasite"/>
        </authorList>
    </citation>
    <scope>IDENTIFICATION</scope>
</reference>
<evidence type="ECO:0000313" key="4">
    <source>
        <dbReference type="Proteomes" id="UP000270296"/>
    </source>
</evidence>
<dbReference type="PROSITE" id="PS50969">
    <property type="entry name" value="FCP1"/>
    <property type="match status" value="1"/>
</dbReference>
<dbReference type="InterPro" id="IPR023214">
    <property type="entry name" value="HAD_sf"/>
</dbReference>
<dbReference type="PANTHER" id="PTHR12210">
    <property type="entry name" value="DULLARD PROTEIN PHOSPHATASE"/>
    <property type="match status" value="1"/>
</dbReference>
<organism evidence="5">
    <name type="scientific">Soboliphyme baturini</name>
    <dbReference type="NCBI Taxonomy" id="241478"/>
    <lineage>
        <taxon>Eukaryota</taxon>
        <taxon>Metazoa</taxon>
        <taxon>Ecdysozoa</taxon>
        <taxon>Nematoda</taxon>
        <taxon>Enoplea</taxon>
        <taxon>Dorylaimia</taxon>
        <taxon>Dioctophymatida</taxon>
        <taxon>Dioctophymatoidea</taxon>
        <taxon>Soboliphymatidae</taxon>
        <taxon>Soboliphyme</taxon>
    </lineage>
</organism>
<proteinExistence type="inferred from homology"/>
<dbReference type="GO" id="GO:0005744">
    <property type="term" value="C:TIM23 mitochondrial import inner membrane translocase complex"/>
    <property type="evidence" value="ECO:0007669"/>
    <property type="project" value="UniProtKB-UniRule"/>
</dbReference>
<keyword evidence="1" id="KW-0809">Transit peptide</keyword>
<dbReference type="OrthoDB" id="287041at2759"/>
<evidence type="ECO:0000313" key="3">
    <source>
        <dbReference type="EMBL" id="VDP42531.1"/>
    </source>
</evidence>
<name>A0A183J788_9BILA</name>
<evidence type="ECO:0000313" key="5">
    <source>
        <dbReference type="WBParaSite" id="SBAD_0001212701-mRNA-1"/>
    </source>
</evidence>
<comment type="function">
    <text evidence="1">Essential component of the TIM23 complex, a complex that mediates the translocation of transit peptide-containing proteins across the mitochondrial inner membrane.</text>
</comment>
<dbReference type="InterPro" id="IPR004274">
    <property type="entry name" value="FCP1_dom"/>
</dbReference>
<dbReference type="Proteomes" id="UP000270296">
    <property type="component" value="Unassembled WGS sequence"/>
</dbReference>
<keyword evidence="1" id="KW-0813">Transport</keyword>
<dbReference type="SUPFAM" id="SSF56784">
    <property type="entry name" value="HAD-like"/>
    <property type="match status" value="1"/>
</dbReference>
<sequence>MKGDLSRLNRDLSKVILLDWDPRSFQLQPENALRLPKWEGSDDDTILMDLAALLRAIATSGTKDVRPILEYYNSFVDPIEAFREKQKFLLVSFSIVVLPRFKGVTAPPITLTVFGSIALLSF</sequence>
<dbReference type="GO" id="GO:0015031">
    <property type="term" value="P:protein transport"/>
    <property type="evidence" value="ECO:0007669"/>
    <property type="project" value="UniProtKB-KW"/>
</dbReference>